<dbReference type="InterPro" id="IPR013154">
    <property type="entry name" value="ADH-like_N"/>
</dbReference>
<evidence type="ECO:0000259" key="3">
    <source>
        <dbReference type="SMART" id="SM00829"/>
    </source>
</evidence>
<feature type="domain" description="Enoyl reductase (ER)" evidence="3">
    <location>
        <begin position="10"/>
        <end position="321"/>
    </location>
</feature>
<dbReference type="CDD" id="cd08291">
    <property type="entry name" value="ETR_like_1"/>
    <property type="match status" value="1"/>
</dbReference>
<accession>G0QUL3</accession>
<protein>
    <submittedName>
        <fullName evidence="4">Zinc-binding dehydrogenase family protein, putative</fullName>
        <ecNumber evidence="4">1.3.1.38</ecNumber>
    </submittedName>
</protein>
<dbReference type="InterPro" id="IPR013149">
    <property type="entry name" value="ADH-like_C"/>
</dbReference>
<reference evidence="4 5" key="1">
    <citation type="submission" date="2011-07" db="EMBL/GenBank/DDBJ databases">
        <authorList>
            <person name="Coyne R."/>
            <person name="Brami D."/>
            <person name="Johnson J."/>
            <person name="Hostetler J."/>
            <person name="Hannick L."/>
            <person name="Clark T."/>
            <person name="Cassidy-Hanley D."/>
            <person name="Inman J."/>
        </authorList>
    </citation>
    <scope>NUCLEOTIDE SEQUENCE [LARGE SCALE GENOMIC DNA]</scope>
    <source>
        <strain evidence="4 5">G5</strain>
    </source>
</reference>
<dbReference type="Gene3D" id="3.40.50.720">
    <property type="entry name" value="NAD(P)-binding Rossmann-like Domain"/>
    <property type="match status" value="1"/>
</dbReference>
<keyword evidence="5" id="KW-1185">Reference proteome</keyword>
<dbReference type="InterPro" id="IPR020843">
    <property type="entry name" value="ER"/>
</dbReference>
<dbReference type="PANTHER" id="PTHR48106">
    <property type="entry name" value="QUINONE OXIDOREDUCTASE PIG3-RELATED"/>
    <property type="match status" value="1"/>
</dbReference>
<gene>
    <name evidence="4" type="ORF">IMG5_118220</name>
</gene>
<dbReference type="GeneID" id="14907222"/>
<keyword evidence="2 4" id="KW-0560">Oxidoreductase</keyword>
<dbReference type="STRING" id="857967.G0QUL3"/>
<organism evidence="4 5">
    <name type="scientific">Ichthyophthirius multifiliis</name>
    <name type="common">White spot disease agent</name>
    <name type="synonym">Ich</name>
    <dbReference type="NCBI Taxonomy" id="5932"/>
    <lineage>
        <taxon>Eukaryota</taxon>
        <taxon>Sar</taxon>
        <taxon>Alveolata</taxon>
        <taxon>Ciliophora</taxon>
        <taxon>Intramacronucleata</taxon>
        <taxon>Oligohymenophorea</taxon>
        <taxon>Hymenostomatida</taxon>
        <taxon>Ophryoglenina</taxon>
        <taxon>Ichthyophthirius</taxon>
    </lineage>
</organism>
<dbReference type="EMBL" id="GL983917">
    <property type="protein sequence ID" value="EGR31097.1"/>
    <property type="molecule type" value="Genomic_DNA"/>
</dbReference>
<dbReference type="InParanoid" id="G0QUL3"/>
<dbReference type="Proteomes" id="UP000008983">
    <property type="component" value="Unassembled WGS sequence"/>
</dbReference>
<dbReference type="OMA" id="QGFWMTQ"/>
<evidence type="ECO:0000256" key="1">
    <source>
        <dbReference type="ARBA" id="ARBA00022857"/>
    </source>
</evidence>
<dbReference type="eggNOG" id="KOG0025">
    <property type="taxonomic scope" value="Eukaryota"/>
</dbReference>
<dbReference type="GO" id="GO:0019166">
    <property type="term" value="F:trans-2-enoyl-CoA reductase (NADPH) activity"/>
    <property type="evidence" value="ECO:0007669"/>
    <property type="project" value="UniProtKB-EC"/>
</dbReference>
<dbReference type="SMART" id="SM00829">
    <property type="entry name" value="PKS_ER"/>
    <property type="match status" value="1"/>
</dbReference>
<dbReference type="Pfam" id="PF00107">
    <property type="entry name" value="ADH_zinc_N"/>
    <property type="match status" value="1"/>
</dbReference>
<evidence type="ECO:0000313" key="5">
    <source>
        <dbReference type="Proteomes" id="UP000008983"/>
    </source>
</evidence>
<dbReference type="RefSeq" id="XP_004034583.1">
    <property type="nucleotide sequence ID" value="XM_004034535.1"/>
</dbReference>
<dbReference type="EC" id="1.3.1.38" evidence="4"/>
<dbReference type="GO" id="GO:0070402">
    <property type="term" value="F:NADPH binding"/>
    <property type="evidence" value="ECO:0007669"/>
    <property type="project" value="TreeGrafter"/>
</dbReference>
<sequence>MKALILEQFSTQLKLKQVEIPEPKNPDQLLVKVEAAPINPSDLSFTNGFYQTNRKLPCVPGFEGSGLVVKTGSSDYAKSLLNKRVAFVSQDHGSYAQYTLTDITSVVPLNDDVSYTQGCSSFINPMTVVCMLETVKQKEVKTVIHSAAASSLGKMMVRYFKQNGVNVINIVRKEEQVQTLKKEGAQYILNSTKEDFEKNLKELAEQLNATMFFDAVGGELTNQVLQNMPQKSTVYVYGALSGQQVTVSPLSLIFKGQTVTGYWLTNQIKDMDQQKIIQLLGTVKQLIKTDLKTDVNKEVPLEYGSDALTEYHKNMSAGKIIYRPWI</sequence>
<dbReference type="PANTHER" id="PTHR48106:SF18">
    <property type="entry name" value="QUINONE OXIDOREDUCTASE PIG3"/>
    <property type="match status" value="1"/>
</dbReference>
<name>G0QUL3_ICHMU</name>
<keyword evidence="1" id="KW-0521">NADP</keyword>
<dbReference type="SUPFAM" id="SSF50129">
    <property type="entry name" value="GroES-like"/>
    <property type="match status" value="1"/>
</dbReference>
<dbReference type="AlphaFoldDB" id="G0QUL3"/>
<dbReference type="OrthoDB" id="415383at2759"/>
<evidence type="ECO:0000313" key="4">
    <source>
        <dbReference type="EMBL" id="EGR31097.1"/>
    </source>
</evidence>
<dbReference type="SUPFAM" id="SSF51735">
    <property type="entry name" value="NAD(P)-binding Rossmann-fold domains"/>
    <property type="match status" value="1"/>
</dbReference>
<dbReference type="InterPro" id="IPR011032">
    <property type="entry name" value="GroES-like_sf"/>
</dbReference>
<evidence type="ECO:0000256" key="2">
    <source>
        <dbReference type="ARBA" id="ARBA00023002"/>
    </source>
</evidence>
<dbReference type="InterPro" id="IPR036291">
    <property type="entry name" value="NAD(P)-bd_dom_sf"/>
</dbReference>
<dbReference type="GO" id="GO:0016651">
    <property type="term" value="F:oxidoreductase activity, acting on NAD(P)H"/>
    <property type="evidence" value="ECO:0007669"/>
    <property type="project" value="TreeGrafter"/>
</dbReference>
<dbReference type="Gene3D" id="3.90.180.10">
    <property type="entry name" value="Medium-chain alcohol dehydrogenases, catalytic domain"/>
    <property type="match status" value="1"/>
</dbReference>
<proteinExistence type="predicted"/>
<dbReference type="Pfam" id="PF08240">
    <property type="entry name" value="ADH_N"/>
    <property type="match status" value="1"/>
</dbReference>